<dbReference type="EMBL" id="CP136920">
    <property type="protein sequence ID" value="WOO43322.1"/>
    <property type="molecule type" value="Genomic_DNA"/>
</dbReference>
<accession>A0AAQ3QXR9</accession>
<evidence type="ECO:0000313" key="3">
    <source>
        <dbReference type="Proteomes" id="UP001304300"/>
    </source>
</evidence>
<dbReference type="KEGG" id="puo:RZN69_09490"/>
<feature type="chain" id="PRO_5042900389" evidence="1">
    <location>
        <begin position="28"/>
        <end position="266"/>
    </location>
</feature>
<reference evidence="2 3" key="1">
    <citation type="submission" date="2023-10" db="EMBL/GenBank/DDBJ databases">
        <title>Rubellicoccus peritrichatus gen. nov., sp. nov., isolated from an algae of coral reef tank.</title>
        <authorList>
            <person name="Luo J."/>
        </authorList>
    </citation>
    <scope>NUCLEOTIDE SEQUENCE [LARGE SCALE GENOMIC DNA]</scope>
    <source>
        <strain evidence="2 3">CR14</strain>
    </source>
</reference>
<keyword evidence="3" id="KW-1185">Reference proteome</keyword>
<dbReference type="RefSeq" id="WP_317835870.1">
    <property type="nucleotide sequence ID" value="NZ_CP136920.1"/>
</dbReference>
<organism evidence="2 3">
    <name type="scientific">Rubellicoccus peritrichatus</name>
    <dbReference type="NCBI Taxonomy" id="3080537"/>
    <lineage>
        <taxon>Bacteria</taxon>
        <taxon>Pseudomonadati</taxon>
        <taxon>Verrucomicrobiota</taxon>
        <taxon>Opitutia</taxon>
        <taxon>Puniceicoccales</taxon>
        <taxon>Cerasicoccaceae</taxon>
        <taxon>Rubellicoccus</taxon>
    </lineage>
</organism>
<name>A0AAQ3QXR9_9BACT</name>
<dbReference type="Proteomes" id="UP001304300">
    <property type="component" value="Chromosome"/>
</dbReference>
<keyword evidence="1" id="KW-0732">Signal</keyword>
<proteinExistence type="predicted"/>
<evidence type="ECO:0000256" key="1">
    <source>
        <dbReference type="SAM" id="SignalP"/>
    </source>
</evidence>
<gene>
    <name evidence="2" type="ORF">RZN69_09490</name>
</gene>
<sequence>MSKGKLRSLNFMLLTFLVFSSISYSQSALITDSTELEPGWYESDWLWAFYVESFPLIYSADLDWVLVENDDGVEKFWFYLMTPDTWAYTTPELYPWMYFDSTQSWVYLFLDTDPLLLYDTATETVRAYTGESMPTIVTVAFYVLNTEGEEPFLEPLIDPFTERWGMIAFDMSEDVFYWSRMAEPDNTCDEECSPGGHPHYNAAADMFYRDGVFSWVEYGPEHSEDDIRDLVAAGTAGTRKAVTEGTDASRFYLDHSGLYLQIFETE</sequence>
<feature type="signal peptide" evidence="1">
    <location>
        <begin position="1"/>
        <end position="27"/>
    </location>
</feature>
<dbReference type="AlphaFoldDB" id="A0AAQ3QXR9"/>
<evidence type="ECO:0000313" key="2">
    <source>
        <dbReference type="EMBL" id="WOO43322.1"/>
    </source>
</evidence>
<protein>
    <submittedName>
        <fullName evidence="2">Uncharacterized protein</fullName>
    </submittedName>
</protein>